<sequence length="222" mass="24042">MNTMRPPIITVMPSLLEELSQTEKEKLFEAVAVAYAAAQANATAKDSAAAVDPPEAQTNTDASVTTSNAATSPGTFTWRGANISHEVDRAGAGIGTGTRVDPNTSRSSYATDVAQRFNFAAGSARTTVRGRNSRGAPSAPIRISKREIWLIPFCGWGLCLDKKDKPHDNNGATIEVEQFLHKQRCVIPCGEIKKQMTAAEVMEVIQTEFEKKGWDLKKDGFL</sequence>
<dbReference type="AlphaFoldDB" id="A0AAN6JN97"/>
<gene>
    <name evidence="2" type="ORF">OC846_006902</name>
</gene>
<evidence type="ECO:0000313" key="2">
    <source>
        <dbReference type="EMBL" id="KAK0541916.1"/>
    </source>
</evidence>
<accession>A0AAN6JN97</accession>
<evidence type="ECO:0000313" key="3">
    <source>
        <dbReference type="Proteomes" id="UP001176517"/>
    </source>
</evidence>
<dbReference type="EMBL" id="JAPDMZ010000694">
    <property type="protein sequence ID" value="KAK0541916.1"/>
    <property type="molecule type" value="Genomic_DNA"/>
</dbReference>
<name>A0AAN6JN97_9BASI</name>
<evidence type="ECO:0000256" key="1">
    <source>
        <dbReference type="SAM" id="MobiDB-lite"/>
    </source>
</evidence>
<keyword evidence="3" id="KW-1185">Reference proteome</keyword>
<protein>
    <submittedName>
        <fullName evidence="2">Uncharacterized protein</fullName>
    </submittedName>
</protein>
<reference evidence="2" key="1">
    <citation type="journal article" date="2023" name="PhytoFront">
        <title>Draft Genome Resources of Seven Strains of Tilletia horrida, Causal Agent of Kernel Smut of Rice.</title>
        <authorList>
            <person name="Khanal S."/>
            <person name="Antony Babu S."/>
            <person name="Zhou X.G."/>
        </authorList>
    </citation>
    <scope>NUCLEOTIDE SEQUENCE</scope>
    <source>
        <strain evidence="2">TX6</strain>
    </source>
</reference>
<feature type="compositionally biased region" description="Polar residues" evidence="1">
    <location>
        <begin position="56"/>
        <end position="75"/>
    </location>
</feature>
<feature type="region of interest" description="Disordered" evidence="1">
    <location>
        <begin position="46"/>
        <end position="78"/>
    </location>
</feature>
<organism evidence="2 3">
    <name type="scientific">Tilletia horrida</name>
    <dbReference type="NCBI Taxonomy" id="155126"/>
    <lineage>
        <taxon>Eukaryota</taxon>
        <taxon>Fungi</taxon>
        <taxon>Dikarya</taxon>
        <taxon>Basidiomycota</taxon>
        <taxon>Ustilaginomycotina</taxon>
        <taxon>Exobasidiomycetes</taxon>
        <taxon>Tilletiales</taxon>
        <taxon>Tilletiaceae</taxon>
        <taxon>Tilletia</taxon>
    </lineage>
</organism>
<comment type="caution">
    <text evidence="2">The sequence shown here is derived from an EMBL/GenBank/DDBJ whole genome shotgun (WGS) entry which is preliminary data.</text>
</comment>
<proteinExistence type="predicted"/>
<dbReference type="Proteomes" id="UP001176517">
    <property type="component" value="Unassembled WGS sequence"/>
</dbReference>